<dbReference type="Gene3D" id="1.20.140.10">
    <property type="entry name" value="Butyryl-CoA Dehydrogenase, subunit A, domain 3"/>
    <property type="match status" value="1"/>
</dbReference>
<keyword evidence="7" id="KW-0560">Oxidoreductase</keyword>
<dbReference type="SUPFAM" id="SSF47203">
    <property type="entry name" value="Acyl-CoA dehydrogenase C-terminal domain-like"/>
    <property type="match status" value="1"/>
</dbReference>
<comment type="similarity">
    <text evidence="2">Belongs to the acyl-CoA dehydrogenase family.</text>
</comment>
<dbReference type="PROSITE" id="PS50255">
    <property type="entry name" value="CYTOCHROME_B5_2"/>
    <property type="match status" value="1"/>
</dbReference>
<evidence type="ECO:0000256" key="2">
    <source>
        <dbReference type="ARBA" id="ARBA00009347"/>
    </source>
</evidence>
<evidence type="ECO:0000256" key="8">
    <source>
        <dbReference type="ARBA" id="ARBA00023004"/>
    </source>
</evidence>
<dbReference type="InterPro" id="IPR006091">
    <property type="entry name" value="Acyl-CoA_Oxase/DH_mid-dom"/>
</dbReference>
<dbReference type="GO" id="GO:0003995">
    <property type="term" value="F:acyl-CoA dehydrogenase activity"/>
    <property type="evidence" value="ECO:0007669"/>
    <property type="project" value="TreeGrafter"/>
</dbReference>
<dbReference type="Gene3D" id="2.40.110.10">
    <property type="entry name" value="Butyryl-CoA Dehydrogenase, subunit A, domain 2"/>
    <property type="match status" value="1"/>
</dbReference>
<dbReference type="PANTHER" id="PTHR48083">
    <property type="entry name" value="MEDIUM-CHAIN SPECIFIC ACYL-COA DEHYDROGENASE, MITOCHONDRIAL-RELATED"/>
    <property type="match status" value="1"/>
</dbReference>
<gene>
    <name evidence="11" type="ORF">G7Z17_g3028</name>
</gene>
<dbReference type="SMART" id="SM01117">
    <property type="entry name" value="Cyt-b5"/>
    <property type="match status" value="1"/>
</dbReference>
<dbReference type="OrthoDB" id="2588832at2759"/>
<comment type="caution">
    <text evidence="11">The sequence shown here is derived from an EMBL/GenBank/DDBJ whole genome shotgun (WGS) entry which is preliminary data.</text>
</comment>
<dbReference type="GO" id="GO:0046872">
    <property type="term" value="F:metal ion binding"/>
    <property type="evidence" value="ECO:0007669"/>
    <property type="project" value="UniProtKB-UniRule"/>
</dbReference>
<evidence type="ECO:0000313" key="12">
    <source>
        <dbReference type="Proteomes" id="UP000722485"/>
    </source>
</evidence>
<protein>
    <recommendedName>
        <fullName evidence="10">Cytochrome b5 heme-binding domain-containing protein</fullName>
    </recommendedName>
</protein>
<keyword evidence="4" id="KW-0285">Flavoprotein</keyword>
<dbReference type="InterPro" id="IPR050741">
    <property type="entry name" value="Acyl-CoA_dehydrogenase"/>
</dbReference>
<keyword evidence="12" id="KW-1185">Reference proteome</keyword>
<evidence type="ECO:0000256" key="5">
    <source>
        <dbReference type="ARBA" id="ARBA00022723"/>
    </source>
</evidence>
<dbReference type="InterPro" id="IPR001199">
    <property type="entry name" value="Cyt_B5-like_heme/steroid-bd"/>
</dbReference>
<dbReference type="PANTHER" id="PTHR48083:SF28">
    <property type="entry name" value="ACYL-COA DEHYDROGENASE FAMILY PROTEIN (AFU_ORTHOLOGUE AFUA_6G10880)-RELATED"/>
    <property type="match status" value="1"/>
</dbReference>
<dbReference type="InterPro" id="IPR009075">
    <property type="entry name" value="AcylCo_DH/oxidase_C"/>
</dbReference>
<evidence type="ECO:0000256" key="7">
    <source>
        <dbReference type="ARBA" id="ARBA00023002"/>
    </source>
</evidence>
<dbReference type="AlphaFoldDB" id="A0A9P5LB49"/>
<dbReference type="GO" id="GO:0050660">
    <property type="term" value="F:flavin adenine dinucleotide binding"/>
    <property type="evidence" value="ECO:0007669"/>
    <property type="project" value="InterPro"/>
</dbReference>
<keyword evidence="5 9" id="KW-0479">Metal-binding</keyword>
<sequence>MTQNFTRDEVLQNNSEESLWCIIDSWVYDLTEFLDAHPGGRSVLVQVGGRDATDDFYNLHRQAVLDRYIHLRIGSIADEKPRVLRQKPGDLSPVPYAEPAWLAPQFRSPYYNESHRRLQKAMRHFTDTYVRPEAQEKEASGQKISQELIQRMASANILAMRVGPGEHLNNRNILNGVLDGKDFDPFHDLIVNQELVRAAARGFWDGNMVGMIISLTAVMHHANNAAFKENIVEACLSGQKTICLAVSEPFAGSDVANLRTVAEKTADGKHYIVNGTKKWITNGTWCDYFVTAVKTSTGLSVLLIERGEGVETKPIKTAYSAAAGTALVTFEDVKVPVENLLGGEGRGIYVVLSNFNHERWMVSSASIRMSRLVVEECLKWSHQRAIFGKRLIDQPVIREKLAKMMALVEATQAWLEHITYQLSQKSYQDQSTDLAGPIGLLKMYSSRCAREIAELAVQIFGGRALTQGGMGNIIEMAHRTSGFDAILGGSEDIIGKLKR</sequence>
<dbReference type="InterPro" id="IPR036400">
    <property type="entry name" value="Cyt_B5-like_heme/steroid_sf"/>
</dbReference>
<proteinExistence type="inferred from homology"/>
<dbReference type="PROSITE" id="PS00191">
    <property type="entry name" value="CYTOCHROME_B5_1"/>
    <property type="match status" value="1"/>
</dbReference>
<dbReference type="Pfam" id="PF02770">
    <property type="entry name" value="Acyl-CoA_dh_M"/>
    <property type="match status" value="1"/>
</dbReference>
<dbReference type="PRINTS" id="PR00363">
    <property type="entry name" value="CYTOCHROMEB5"/>
</dbReference>
<keyword evidence="6" id="KW-0274">FAD</keyword>
<evidence type="ECO:0000256" key="3">
    <source>
        <dbReference type="ARBA" id="ARBA00022617"/>
    </source>
</evidence>
<dbReference type="Proteomes" id="UP000722485">
    <property type="component" value="Unassembled WGS sequence"/>
</dbReference>
<dbReference type="CDD" id="cd00567">
    <property type="entry name" value="ACAD"/>
    <property type="match status" value="1"/>
</dbReference>
<keyword evidence="3 9" id="KW-0349">Heme</keyword>
<dbReference type="Gene3D" id="1.10.540.10">
    <property type="entry name" value="Acyl-CoA dehydrogenase/oxidase, N-terminal domain"/>
    <property type="match status" value="1"/>
</dbReference>
<evidence type="ECO:0000256" key="4">
    <source>
        <dbReference type="ARBA" id="ARBA00022630"/>
    </source>
</evidence>
<dbReference type="InterPro" id="IPR018506">
    <property type="entry name" value="Cyt_B5_heme-BS"/>
</dbReference>
<dbReference type="GO" id="GO:0033539">
    <property type="term" value="P:fatty acid beta-oxidation using acyl-CoA dehydrogenase"/>
    <property type="evidence" value="ECO:0007669"/>
    <property type="project" value="TreeGrafter"/>
</dbReference>
<dbReference type="Pfam" id="PF00173">
    <property type="entry name" value="Cyt-b5"/>
    <property type="match status" value="1"/>
</dbReference>
<dbReference type="GO" id="GO:0020037">
    <property type="term" value="F:heme binding"/>
    <property type="evidence" value="ECO:0007669"/>
    <property type="project" value="UniProtKB-UniRule"/>
</dbReference>
<dbReference type="InterPro" id="IPR036250">
    <property type="entry name" value="AcylCo_DH-like_C"/>
</dbReference>
<dbReference type="InterPro" id="IPR037069">
    <property type="entry name" value="AcylCoA_DH/ox_N_sf"/>
</dbReference>
<dbReference type="Gene3D" id="3.10.120.10">
    <property type="entry name" value="Cytochrome b5-like heme/steroid binding domain"/>
    <property type="match status" value="1"/>
</dbReference>
<dbReference type="Pfam" id="PF00441">
    <property type="entry name" value="Acyl-CoA_dh_1"/>
    <property type="match status" value="1"/>
</dbReference>
<evidence type="ECO:0000313" key="11">
    <source>
        <dbReference type="EMBL" id="KAF7554271.1"/>
    </source>
</evidence>
<dbReference type="EMBL" id="JAANBB010000034">
    <property type="protein sequence ID" value="KAF7554271.1"/>
    <property type="molecule type" value="Genomic_DNA"/>
</dbReference>
<feature type="domain" description="Cytochrome b5 heme-binding" evidence="10">
    <location>
        <begin position="2"/>
        <end position="77"/>
    </location>
</feature>
<comment type="cofactor">
    <cofactor evidence="1">
        <name>FAD</name>
        <dbReference type="ChEBI" id="CHEBI:57692"/>
    </cofactor>
</comment>
<dbReference type="InterPro" id="IPR009100">
    <property type="entry name" value="AcylCoA_DH/oxidase_NM_dom_sf"/>
</dbReference>
<accession>A0A9P5LB49</accession>
<dbReference type="SUPFAM" id="SSF55856">
    <property type="entry name" value="Cytochrome b5-like heme/steroid binding domain"/>
    <property type="match status" value="1"/>
</dbReference>
<keyword evidence="8 9" id="KW-0408">Iron</keyword>
<evidence type="ECO:0000256" key="6">
    <source>
        <dbReference type="ARBA" id="ARBA00022827"/>
    </source>
</evidence>
<dbReference type="InterPro" id="IPR046373">
    <property type="entry name" value="Acyl-CoA_Oxase/DH_mid-dom_sf"/>
</dbReference>
<name>A0A9P5LB49_9HYPO</name>
<evidence type="ECO:0000256" key="1">
    <source>
        <dbReference type="ARBA" id="ARBA00001974"/>
    </source>
</evidence>
<reference evidence="11" key="1">
    <citation type="submission" date="2020-03" db="EMBL/GenBank/DDBJ databases">
        <title>Draft Genome Sequence of Cylindrodendrum hubeiense.</title>
        <authorList>
            <person name="Buettner E."/>
            <person name="Kellner H."/>
        </authorList>
    </citation>
    <scope>NUCLEOTIDE SEQUENCE</scope>
    <source>
        <strain evidence="11">IHI 201604</strain>
    </source>
</reference>
<evidence type="ECO:0000259" key="10">
    <source>
        <dbReference type="PROSITE" id="PS50255"/>
    </source>
</evidence>
<dbReference type="SUPFAM" id="SSF56645">
    <property type="entry name" value="Acyl-CoA dehydrogenase NM domain-like"/>
    <property type="match status" value="1"/>
</dbReference>
<organism evidence="11 12">
    <name type="scientific">Cylindrodendrum hubeiense</name>
    <dbReference type="NCBI Taxonomy" id="595255"/>
    <lineage>
        <taxon>Eukaryota</taxon>
        <taxon>Fungi</taxon>
        <taxon>Dikarya</taxon>
        <taxon>Ascomycota</taxon>
        <taxon>Pezizomycotina</taxon>
        <taxon>Sordariomycetes</taxon>
        <taxon>Hypocreomycetidae</taxon>
        <taxon>Hypocreales</taxon>
        <taxon>Nectriaceae</taxon>
        <taxon>Cylindrodendrum</taxon>
    </lineage>
</organism>
<evidence type="ECO:0000256" key="9">
    <source>
        <dbReference type="RuleBase" id="RU362121"/>
    </source>
</evidence>
<comment type="similarity">
    <text evidence="9">Belongs to the cytochrome b5 family.</text>
</comment>
<dbReference type="GO" id="GO:0005737">
    <property type="term" value="C:cytoplasm"/>
    <property type="evidence" value="ECO:0007669"/>
    <property type="project" value="TreeGrafter"/>
</dbReference>